<keyword evidence="3" id="KW-0663">Pyridoxal phosphate</keyword>
<dbReference type="PANTHER" id="PTHR43525:SF1">
    <property type="entry name" value="PROTEIN MALY"/>
    <property type="match status" value="1"/>
</dbReference>
<dbReference type="InterPro" id="IPR027619">
    <property type="entry name" value="C-S_lyase_PatB-like"/>
</dbReference>
<dbReference type="PANTHER" id="PTHR43525">
    <property type="entry name" value="PROTEIN MALY"/>
    <property type="match status" value="1"/>
</dbReference>
<dbReference type="Gene3D" id="3.90.1150.10">
    <property type="entry name" value="Aspartate Aminotransferase, domain 1"/>
    <property type="match status" value="1"/>
</dbReference>
<dbReference type="STRING" id="89784.SAMN04489725_105145"/>
<gene>
    <name evidence="7" type="ORF">SAMN04489725_105145</name>
</gene>
<sequence>MSYDFDQVIDRWNTAASKWDSLASRFGRTDVLPMWVADMDFPSPSAVQEALMRRVQHGVYGYTIKSQAYVDSIVSWMQRRHKWTIAPEAIVPAPGVVPALSVIVQAFTEPGEGVLIQPPVYHPFKRTIASWNRTVIENPLVERNGRYEINFADLEEKARQAKIMFLCSPHNPVGRVWTEDELRRVGEICLRHDVLVVADEIHADLVFAPHRHIPFASLDPSFAARSITCAAPSKTFNLAGLNTAYIIAEDGDLRRKYQTASARAAMAELNVFGVEAMIAAYNHGENWLDDLLHYLAGNLDFMESFLQQNVPEVRMFRPEGTYLVWLDFRALGLSPKELDQFLIEEARLGLNEGHLFGREGEGFQRMNIACPRALLEQGLQQLAGAIKARRKG</sequence>
<protein>
    <recommendedName>
        <fullName evidence="2">cysteine-S-conjugate beta-lyase</fullName>
        <ecNumber evidence="2">4.4.1.13</ecNumber>
    </recommendedName>
</protein>
<dbReference type="Pfam" id="PF00155">
    <property type="entry name" value="Aminotran_1_2"/>
    <property type="match status" value="1"/>
</dbReference>
<dbReference type="InterPro" id="IPR015422">
    <property type="entry name" value="PyrdxlP-dep_Trfase_small"/>
</dbReference>
<evidence type="ECO:0000313" key="7">
    <source>
        <dbReference type="EMBL" id="SDW40847.1"/>
    </source>
</evidence>
<organism evidence="7 8">
    <name type="scientific">Alicyclobacillus hesperidum</name>
    <dbReference type="NCBI Taxonomy" id="89784"/>
    <lineage>
        <taxon>Bacteria</taxon>
        <taxon>Bacillati</taxon>
        <taxon>Bacillota</taxon>
        <taxon>Bacilli</taxon>
        <taxon>Bacillales</taxon>
        <taxon>Alicyclobacillaceae</taxon>
        <taxon>Alicyclobacillus</taxon>
    </lineage>
</organism>
<dbReference type="InterPro" id="IPR004839">
    <property type="entry name" value="Aminotransferase_I/II_large"/>
</dbReference>
<dbReference type="GO" id="GO:0047804">
    <property type="term" value="F:cysteine-S-conjugate beta-lyase activity"/>
    <property type="evidence" value="ECO:0007669"/>
    <property type="project" value="UniProtKB-EC"/>
</dbReference>
<evidence type="ECO:0000256" key="1">
    <source>
        <dbReference type="ARBA" id="ARBA00001933"/>
    </source>
</evidence>
<evidence type="ECO:0000259" key="6">
    <source>
        <dbReference type="Pfam" id="PF00155"/>
    </source>
</evidence>
<dbReference type="EC" id="4.4.1.13" evidence="2"/>
<name>A0A1H2TAR0_9BACL</name>
<accession>A0A1H2TAR0</accession>
<dbReference type="InterPro" id="IPR015421">
    <property type="entry name" value="PyrdxlP-dep_Trfase_major"/>
</dbReference>
<dbReference type="Proteomes" id="UP000182589">
    <property type="component" value="Unassembled WGS sequence"/>
</dbReference>
<comment type="similarity">
    <text evidence="5">Belongs to the class-II pyridoxal-phosphate-dependent aminotransferase family. MalY/PatB cystathionine beta-lyase subfamily.</text>
</comment>
<evidence type="ECO:0000256" key="2">
    <source>
        <dbReference type="ARBA" id="ARBA00012224"/>
    </source>
</evidence>
<dbReference type="GO" id="GO:0030170">
    <property type="term" value="F:pyridoxal phosphate binding"/>
    <property type="evidence" value="ECO:0007669"/>
    <property type="project" value="InterPro"/>
</dbReference>
<keyword evidence="8" id="KW-1185">Reference proteome</keyword>
<evidence type="ECO:0000256" key="5">
    <source>
        <dbReference type="ARBA" id="ARBA00037974"/>
    </source>
</evidence>
<dbReference type="AlphaFoldDB" id="A0A1H2TAR0"/>
<dbReference type="InterPro" id="IPR051798">
    <property type="entry name" value="Class-II_PLP-Dep_Aminotrans"/>
</dbReference>
<keyword evidence="4 7" id="KW-0456">Lyase</keyword>
<evidence type="ECO:0000256" key="3">
    <source>
        <dbReference type="ARBA" id="ARBA00022898"/>
    </source>
</evidence>
<comment type="cofactor">
    <cofactor evidence="1">
        <name>pyridoxal 5'-phosphate</name>
        <dbReference type="ChEBI" id="CHEBI:597326"/>
    </cofactor>
</comment>
<evidence type="ECO:0000256" key="4">
    <source>
        <dbReference type="ARBA" id="ARBA00023239"/>
    </source>
</evidence>
<dbReference type="SUPFAM" id="SSF53383">
    <property type="entry name" value="PLP-dependent transferases"/>
    <property type="match status" value="1"/>
</dbReference>
<dbReference type="Gene3D" id="3.40.640.10">
    <property type="entry name" value="Type I PLP-dependent aspartate aminotransferase-like (Major domain)"/>
    <property type="match status" value="1"/>
</dbReference>
<dbReference type="EMBL" id="FNOJ01000005">
    <property type="protein sequence ID" value="SDW40847.1"/>
    <property type="molecule type" value="Genomic_DNA"/>
</dbReference>
<evidence type="ECO:0000313" key="8">
    <source>
        <dbReference type="Proteomes" id="UP000182589"/>
    </source>
</evidence>
<proteinExistence type="inferred from homology"/>
<dbReference type="InterPro" id="IPR015424">
    <property type="entry name" value="PyrdxlP-dep_Trfase"/>
</dbReference>
<dbReference type="CDD" id="cd00609">
    <property type="entry name" value="AAT_like"/>
    <property type="match status" value="1"/>
</dbReference>
<reference evidence="8" key="1">
    <citation type="submission" date="2016-10" db="EMBL/GenBank/DDBJ databases">
        <authorList>
            <person name="Varghese N."/>
        </authorList>
    </citation>
    <scope>NUCLEOTIDE SEQUENCE [LARGE SCALE GENOMIC DNA]</scope>
    <source>
        <strain evidence="8">DSM 12489</strain>
    </source>
</reference>
<dbReference type="NCBIfam" id="TIGR04350">
    <property type="entry name" value="C_S_lyase_PatB"/>
    <property type="match status" value="1"/>
</dbReference>
<feature type="domain" description="Aminotransferase class I/classII large" evidence="6">
    <location>
        <begin position="45"/>
        <end position="381"/>
    </location>
</feature>